<evidence type="ECO:0000313" key="5">
    <source>
        <dbReference type="EMBL" id="MFL9836308.1"/>
    </source>
</evidence>
<sequence>MKRIATLLLAFTGCCSLYAQQSCDEALNVTEGQYNVSFSDGSEAPQNCIDTVIPTMGAWYSYTATENHNITISTNVEGIVNTDTRIMLYSGECGNLTCIDGDDDSGGNLTSYITYSVMAGETFIFAFDNKWNSDDFSFVLTEMPYSPPMFTPQNITLSGSYKNCVVDLNGDYLDDIVSPVEGFVNVLYQMADGTFTSAQLTAPSTVFMPGWSMAAGDYDGNGYNDLLYGNGSGAAIMLADDEGTSFSDKIESDPGFYLFSQRTNFVDINNDGNLDAFVCHDVKPNVYFLNNGEDGYEFIQGGLGDYPDGGNYGSIWVDYDNDNDPDLFIAKCRGGGSMAAMNELHRNDGDGVFTTVASIDTNESNMADMVQTWSSAWADYDNDGDMDALIGASSFANGGHKFMINNGDGTFTDGTEDSGYDTFPGINNEHVAHDFNNDGFVDVFGGGNAIMMNNGDMTFTPMPIAFGHGPIGDLNNDGFLDVFTETKIYFNNGNDNNWMKITLEGVDSNRNGIGARVEIHASTGTWTQQIRDVRSGDGFRYMSSLNVHFGLGQTEMVDQLVIKWPSGVVDIIDNPQINQTTHVTEGETVLGISDIESKLFKLYPNPAKDYIKVEAQNIEITRALIYTVNGRIVSDSQITNNTISVKELAQGTYAVILQDNTGKYHTSKIIKE</sequence>
<proteinExistence type="predicted"/>
<organism evidence="5 6">
    <name type="scientific">Flavobacterium rhizophilum</name>
    <dbReference type="NCBI Taxonomy" id="3163296"/>
    <lineage>
        <taxon>Bacteria</taxon>
        <taxon>Pseudomonadati</taxon>
        <taxon>Bacteroidota</taxon>
        <taxon>Flavobacteriia</taxon>
        <taxon>Flavobacteriales</taxon>
        <taxon>Flavobacteriaceae</taxon>
        <taxon>Flavobacterium</taxon>
    </lineage>
</organism>
<keyword evidence="1 2" id="KW-0732">Signal</keyword>
<evidence type="ECO:0000256" key="2">
    <source>
        <dbReference type="SAM" id="SignalP"/>
    </source>
</evidence>
<keyword evidence="6" id="KW-1185">Reference proteome</keyword>
<dbReference type="InterPro" id="IPR011519">
    <property type="entry name" value="UnbV_ASPIC"/>
</dbReference>
<feature type="chain" id="PRO_5045695728" evidence="2">
    <location>
        <begin position="20"/>
        <end position="672"/>
    </location>
</feature>
<dbReference type="Pfam" id="PF13517">
    <property type="entry name" value="FG-GAP_3"/>
    <property type="match status" value="3"/>
</dbReference>
<evidence type="ECO:0000313" key="6">
    <source>
        <dbReference type="Proteomes" id="UP001629059"/>
    </source>
</evidence>
<feature type="signal peptide" evidence="2">
    <location>
        <begin position="1"/>
        <end position="19"/>
    </location>
</feature>
<comment type="caution">
    <text evidence="5">The sequence shown here is derived from an EMBL/GenBank/DDBJ whole genome shotgun (WGS) entry which is preliminary data.</text>
</comment>
<evidence type="ECO:0000259" key="4">
    <source>
        <dbReference type="Pfam" id="PF18962"/>
    </source>
</evidence>
<evidence type="ECO:0000259" key="3">
    <source>
        <dbReference type="Pfam" id="PF07593"/>
    </source>
</evidence>
<gene>
    <name evidence="5" type="ORF">ABS768_02285</name>
</gene>
<dbReference type="RefSeq" id="WP_408073344.1">
    <property type="nucleotide sequence ID" value="NZ_JBELQB010000002.1"/>
</dbReference>
<dbReference type="PANTHER" id="PTHR16026">
    <property type="entry name" value="CARTILAGE ACIDIC PROTEIN 1"/>
    <property type="match status" value="1"/>
</dbReference>
<feature type="domain" description="Secretion system C-terminal sorting" evidence="4">
    <location>
        <begin position="602"/>
        <end position="670"/>
    </location>
</feature>
<dbReference type="InterPro" id="IPR026444">
    <property type="entry name" value="Secre_tail"/>
</dbReference>
<protein>
    <submittedName>
        <fullName evidence="5">FG-GAP-like repeat-containing protein</fullName>
    </submittedName>
</protein>
<dbReference type="Gene3D" id="2.130.10.130">
    <property type="entry name" value="Integrin alpha, N-terminal"/>
    <property type="match status" value="1"/>
</dbReference>
<name>A0ABW8Y7X3_9FLAO</name>
<dbReference type="Pfam" id="PF18962">
    <property type="entry name" value="Por_Secre_tail"/>
    <property type="match status" value="1"/>
</dbReference>
<accession>A0ABW8Y7X3</accession>
<dbReference type="InterPro" id="IPR027039">
    <property type="entry name" value="Crtac1"/>
</dbReference>
<reference evidence="5 6" key="1">
    <citation type="submission" date="2024-06" db="EMBL/GenBank/DDBJ databases">
        <authorList>
            <person name="Kaempfer P."/>
            <person name="Viver T."/>
        </authorList>
    </citation>
    <scope>NUCLEOTIDE SEQUENCE [LARGE SCALE GENOMIC DNA]</scope>
    <source>
        <strain evidence="5 6">ST-75</strain>
    </source>
</reference>
<dbReference type="InterPro" id="IPR013517">
    <property type="entry name" value="FG-GAP"/>
</dbReference>
<dbReference type="Proteomes" id="UP001629059">
    <property type="component" value="Unassembled WGS sequence"/>
</dbReference>
<evidence type="ECO:0000256" key="1">
    <source>
        <dbReference type="ARBA" id="ARBA00022729"/>
    </source>
</evidence>
<dbReference type="EMBL" id="JBELQB010000002">
    <property type="protein sequence ID" value="MFL9836308.1"/>
    <property type="molecule type" value="Genomic_DNA"/>
</dbReference>
<dbReference type="SUPFAM" id="SSF69318">
    <property type="entry name" value="Integrin alpha N-terminal domain"/>
    <property type="match status" value="2"/>
</dbReference>
<feature type="domain" description="ASPIC/UnbV" evidence="3">
    <location>
        <begin position="512"/>
        <end position="581"/>
    </location>
</feature>
<dbReference type="InterPro" id="IPR028994">
    <property type="entry name" value="Integrin_alpha_N"/>
</dbReference>
<dbReference type="PANTHER" id="PTHR16026:SF0">
    <property type="entry name" value="CARTILAGE ACIDIC PROTEIN 1"/>
    <property type="match status" value="1"/>
</dbReference>
<dbReference type="NCBIfam" id="TIGR04183">
    <property type="entry name" value="Por_Secre_tail"/>
    <property type="match status" value="1"/>
</dbReference>
<dbReference type="Pfam" id="PF07593">
    <property type="entry name" value="UnbV_ASPIC"/>
    <property type="match status" value="1"/>
</dbReference>